<keyword evidence="2" id="KW-1185">Reference proteome</keyword>
<dbReference type="AlphaFoldDB" id="A0A392MLX9"/>
<accession>A0A392MLX9</accession>
<comment type="caution">
    <text evidence="1">The sequence shown here is derived from an EMBL/GenBank/DDBJ whole genome shotgun (WGS) entry which is preliminary data.</text>
</comment>
<sequence>MAHFGWERYSGVFDGEVYYPL</sequence>
<reference evidence="1 2" key="1">
    <citation type="journal article" date="2018" name="Front. Plant Sci.">
        <title>Red Clover (Trifolium pratense) and Zigzag Clover (T. medium) - A Picture of Genomic Similarities and Differences.</title>
        <authorList>
            <person name="Dluhosova J."/>
            <person name="Istvanek J."/>
            <person name="Nedelnik J."/>
            <person name="Repkova J."/>
        </authorList>
    </citation>
    <scope>NUCLEOTIDE SEQUENCE [LARGE SCALE GENOMIC DNA]</scope>
    <source>
        <strain evidence="2">cv. 10/8</strain>
        <tissue evidence="1">Leaf</tissue>
    </source>
</reference>
<gene>
    <name evidence="1" type="ORF">A2U01_0008566</name>
</gene>
<feature type="non-terminal residue" evidence="1">
    <location>
        <position position="21"/>
    </location>
</feature>
<dbReference type="Proteomes" id="UP000265520">
    <property type="component" value="Unassembled WGS sequence"/>
</dbReference>
<proteinExistence type="predicted"/>
<protein>
    <submittedName>
        <fullName evidence="1">Uncharacterized protein</fullName>
    </submittedName>
</protein>
<name>A0A392MLX9_9FABA</name>
<organism evidence="1 2">
    <name type="scientific">Trifolium medium</name>
    <dbReference type="NCBI Taxonomy" id="97028"/>
    <lineage>
        <taxon>Eukaryota</taxon>
        <taxon>Viridiplantae</taxon>
        <taxon>Streptophyta</taxon>
        <taxon>Embryophyta</taxon>
        <taxon>Tracheophyta</taxon>
        <taxon>Spermatophyta</taxon>
        <taxon>Magnoliopsida</taxon>
        <taxon>eudicotyledons</taxon>
        <taxon>Gunneridae</taxon>
        <taxon>Pentapetalae</taxon>
        <taxon>rosids</taxon>
        <taxon>fabids</taxon>
        <taxon>Fabales</taxon>
        <taxon>Fabaceae</taxon>
        <taxon>Papilionoideae</taxon>
        <taxon>50 kb inversion clade</taxon>
        <taxon>NPAAA clade</taxon>
        <taxon>Hologalegina</taxon>
        <taxon>IRL clade</taxon>
        <taxon>Trifolieae</taxon>
        <taxon>Trifolium</taxon>
    </lineage>
</organism>
<evidence type="ECO:0000313" key="2">
    <source>
        <dbReference type="Proteomes" id="UP000265520"/>
    </source>
</evidence>
<evidence type="ECO:0000313" key="1">
    <source>
        <dbReference type="EMBL" id="MCH87688.1"/>
    </source>
</evidence>
<dbReference type="EMBL" id="LXQA010012724">
    <property type="protein sequence ID" value="MCH87688.1"/>
    <property type="molecule type" value="Genomic_DNA"/>
</dbReference>